<comment type="caution">
    <text evidence="1">The sequence shown here is derived from an EMBL/GenBank/DDBJ whole genome shotgun (WGS) entry which is preliminary data.</text>
</comment>
<feature type="non-terminal residue" evidence="1">
    <location>
        <position position="1"/>
    </location>
</feature>
<sequence>YSWGDIFTDGDAVRYARGGHVAGFDEWSVHRGNVTSGVWTNNYGIGYNLSFVLWGDNMNVSSYVSSSTDSTANTTFKTITYINDFDT</sequence>
<protein>
    <submittedName>
        <fullName evidence="1">Uncharacterized protein</fullName>
    </submittedName>
</protein>
<dbReference type="AlphaFoldDB" id="X1KUX3"/>
<name>X1KUX3_9ZZZZ</name>
<accession>X1KUX3</accession>
<organism evidence="1">
    <name type="scientific">marine sediment metagenome</name>
    <dbReference type="NCBI Taxonomy" id="412755"/>
    <lineage>
        <taxon>unclassified sequences</taxon>
        <taxon>metagenomes</taxon>
        <taxon>ecological metagenomes</taxon>
    </lineage>
</organism>
<reference evidence="1" key="1">
    <citation type="journal article" date="2014" name="Front. Microbiol.">
        <title>High frequency of phylogenetically diverse reductive dehalogenase-homologous genes in deep subseafloor sedimentary metagenomes.</title>
        <authorList>
            <person name="Kawai M."/>
            <person name="Futagami T."/>
            <person name="Toyoda A."/>
            <person name="Takaki Y."/>
            <person name="Nishi S."/>
            <person name="Hori S."/>
            <person name="Arai W."/>
            <person name="Tsubouchi T."/>
            <person name="Morono Y."/>
            <person name="Uchiyama I."/>
            <person name="Ito T."/>
            <person name="Fujiyama A."/>
            <person name="Inagaki F."/>
            <person name="Takami H."/>
        </authorList>
    </citation>
    <scope>NUCLEOTIDE SEQUENCE</scope>
    <source>
        <strain evidence="1">Expedition CK06-06</strain>
    </source>
</reference>
<gene>
    <name evidence="1" type="ORF">S03H2_65313</name>
</gene>
<proteinExistence type="predicted"/>
<dbReference type="EMBL" id="BARU01042518">
    <property type="protein sequence ID" value="GAH85788.1"/>
    <property type="molecule type" value="Genomic_DNA"/>
</dbReference>
<evidence type="ECO:0000313" key="1">
    <source>
        <dbReference type="EMBL" id="GAH85788.1"/>
    </source>
</evidence>